<dbReference type="Proteomes" id="UP000092495">
    <property type="component" value="Chromosome"/>
</dbReference>
<protein>
    <submittedName>
        <fullName evidence="1">Uncharacterized protein</fullName>
    </submittedName>
</protein>
<organism evidence="1 2">
    <name type="scientific">Planococcus donghaensis</name>
    <dbReference type="NCBI Taxonomy" id="414778"/>
    <lineage>
        <taxon>Bacteria</taxon>
        <taxon>Bacillati</taxon>
        <taxon>Bacillota</taxon>
        <taxon>Bacilli</taxon>
        <taxon>Bacillales</taxon>
        <taxon>Caryophanaceae</taxon>
        <taxon>Planococcus</taxon>
    </lineage>
</organism>
<reference evidence="1" key="1">
    <citation type="submission" date="2016-10" db="EMBL/GenBank/DDBJ databases">
        <authorList>
            <person name="See-Too W.S."/>
        </authorList>
    </citation>
    <scope>NUCLEOTIDE SEQUENCE</scope>
    <source>
        <strain evidence="1">DSM 22276</strain>
    </source>
</reference>
<sequence length="265" mass="31083">MMHLKEETLFRSDQWPIIDADCKKDQVIVLLKGKGENIVQLNGQKIFTGPTGHWKIRFTQEHFCLLNHTTLSFYTLTGELIFECEVGNDIFELFPYRQGVLCIYGDEGVFGKKLGKNRLNYAAPFQHTESYYDIAVQNQLVYDALFARYKPYTCLSFGMDSNQLFFLDAQLKRERTIELPFYTGNIIAYALTYEFGVFLEENRLLLWQFETTGQVSEYPGEFTYNTRAIFSRHEYLFMTVSEEKVQVFKPILNSWLATSRDHDDY</sequence>
<dbReference type="KEGG" id="pdg:BCM40_08270"/>
<name>A0A1C7EJ22_9BACL</name>
<evidence type="ECO:0000313" key="1">
    <source>
        <dbReference type="EMBL" id="ANU23367.2"/>
    </source>
</evidence>
<dbReference type="EMBL" id="CP016543">
    <property type="protein sequence ID" value="ANU23367.2"/>
    <property type="molecule type" value="Genomic_DNA"/>
</dbReference>
<accession>A0A1C7EJ22</accession>
<dbReference type="AlphaFoldDB" id="A0A1C7EJ22"/>
<dbReference type="OrthoDB" id="2424436at2"/>
<dbReference type="RefSeq" id="WP_071450553.1">
    <property type="nucleotide sequence ID" value="NZ_CP016543.2"/>
</dbReference>
<proteinExistence type="predicted"/>
<keyword evidence="2" id="KW-1185">Reference proteome</keyword>
<evidence type="ECO:0000313" key="2">
    <source>
        <dbReference type="Proteomes" id="UP000092495"/>
    </source>
</evidence>
<gene>
    <name evidence="1" type="ORF">BCM40_08270</name>
</gene>